<proteinExistence type="predicted"/>
<feature type="compositionally biased region" description="Basic and acidic residues" evidence="1">
    <location>
        <begin position="100"/>
        <end position="119"/>
    </location>
</feature>
<name>A0A6C0D9F5_9ZZZZ</name>
<evidence type="ECO:0000313" key="2">
    <source>
        <dbReference type="EMBL" id="QHT13458.1"/>
    </source>
</evidence>
<protein>
    <submittedName>
        <fullName evidence="2">Uncharacterized protein</fullName>
    </submittedName>
</protein>
<reference evidence="2" key="1">
    <citation type="journal article" date="2020" name="Nature">
        <title>Giant virus diversity and host interactions through global metagenomics.</title>
        <authorList>
            <person name="Schulz F."/>
            <person name="Roux S."/>
            <person name="Paez-Espino D."/>
            <person name="Jungbluth S."/>
            <person name="Walsh D.A."/>
            <person name="Denef V.J."/>
            <person name="McMahon K.D."/>
            <person name="Konstantinidis K.T."/>
            <person name="Eloe-Fadrosh E.A."/>
            <person name="Kyrpides N.C."/>
            <person name="Woyke T."/>
        </authorList>
    </citation>
    <scope>NUCLEOTIDE SEQUENCE</scope>
    <source>
        <strain evidence="2">GVMAG-M-3300023174-131</strain>
    </source>
</reference>
<sequence length="279" mass="32794">MNVYVLNIKNNISGIFENLDLSLDYVYSLLNARLLNKEDKVYVQKYKINTCIILEELEIDLTFIINKKSKINYSNNKEKQVYEEVYEDSSSTVTSNNEDSSVKESSDEESSEIRSSEEERIKKNNKEYLIKHNNLGQQKIAVTHDMNLLKFKQQQYENEENIYNSDIILYEKFKVLKLTDPKFVIPFMFEEKYKVFEDLDSKNKLSFEHFKNNYRAERIKTQYDHMFDLKSESSNDANETEEFVNVNTNDLFIATNQNIVERVPSNNTVSVTVTDSSTS</sequence>
<feature type="region of interest" description="Disordered" evidence="1">
    <location>
        <begin position="88"/>
        <end position="119"/>
    </location>
</feature>
<accession>A0A6C0D9F5</accession>
<dbReference type="EMBL" id="MN739569">
    <property type="protein sequence ID" value="QHT13458.1"/>
    <property type="molecule type" value="Genomic_DNA"/>
</dbReference>
<evidence type="ECO:0000256" key="1">
    <source>
        <dbReference type="SAM" id="MobiDB-lite"/>
    </source>
</evidence>
<dbReference type="AlphaFoldDB" id="A0A6C0D9F5"/>
<organism evidence="2">
    <name type="scientific">viral metagenome</name>
    <dbReference type="NCBI Taxonomy" id="1070528"/>
    <lineage>
        <taxon>unclassified sequences</taxon>
        <taxon>metagenomes</taxon>
        <taxon>organismal metagenomes</taxon>
    </lineage>
</organism>